<dbReference type="EMBL" id="CP118378">
    <property type="protein sequence ID" value="WFD44286.1"/>
    <property type="molecule type" value="Genomic_DNA"/>
</dbReference>
<keyword evidence="5" id="KW-1185">Reference proteome</keyword>
<evidence type="ECO:0000313" key="4">
    <source>
        <dbReference type="EMBL" id="WFD44286.1"/>
    </source>
</evidence>
<sequence length="533" mass="56160">MHCKWMILTGLGLLSTGQVYGQHPAESSSSSQLNVPNRNTEHRNVGQNDGQWGSKGHRVVRRHHKYHPRALTETFPGASLASSLYGGEFYTLPAGQYSESSSNRRTQDSDSTATSRSRAQASSSSGNRATDSGSATTSNGQAGGTTQAQSSTRGRSRSSADSATASSTRAASTAGVGNTQNRASSSASSTAGNVGGGAASSASQATRTRADSSAVSSRTRTATTVRTSTDSNSPASSDAVVTSQVSVTGQPTSTASPDQHKDNHTGLIAGVSTAGGVVLLAILGVIFGKLFGRRIVRHFRNDEIKWPEMQQDSAAANAPLPARQTGGAGFDMGNESDDEHREQNMQEVSMKPAESFGNGSLLQGSAPMQQAVTYPVSDVGMDAPAVRELYPTPHQDIAPPTTQSDGLVSHVPLTQGVPVPQTAGNMDGAGYTNADPVQQRAYGNVPQQYLENERHSMFDTHSQATDQNGYSVSAIADAYGDAYGETPAYTEADMQYHQPANAYDETAYSPYETDAYVGQMHGQYQAPQDTRYH</sequence>
<feature type="compositionally biased region" description="Polar residues" evidence="1">
    <location>
        <begin position="232"/>
        <end position="257"/>
    </location>
</feature>
<feature type="transmembrane region" description="Helical" evidence="2">
    <location>
        <begin position="267"/>
        <end position="291"/>
    </location>
</feature>
<keyword evidence="2" id="KW-0812">Transmembrane</keyword>
<feature type="chain" id="PRO_5042222785" evidence="3">
    <location>
        <begin position="22"/>
        <end position="533"/>
    </location>
</feature>
<reference evidence="4" key="1">
    <citation type="submission" date="2023-02" db="EMBL/GenBank/DDBJ databases">
        <title>Mating type loci evolution in Malassezia.</title>
        <authorList>
            <person name="Coelho M.A."/>
        </authorList>
    </citation>
    <scope>NUCLEOTIDE SEQUENCE</scope>
    <source>
        <strain evidence="4">CBS 14136</strain>
    </source>
</reference>
<evidence type="ECO:0000256" key="1">
    <source>
        <dbReference type="SAM" id="MobiDB-lite"/>
    </source>
</evidence>
<keyword evidence="2" id="KW-1133">Transmembrane helix</keyword>
<feature type="compositionally biased region" description="Low complexity" evidence="1">
    <location>
        <begin position="199"/>
        <end position="231"/>
    </location>
</feature>
<name>A0AAF0F6X3_9BASI</name>
<evidence type="ECO:0000256" key="2">
    <source>
        <dbReference type="SAM" id="Phobius"/>
    </source>
</evidence>
<feature type="compositionally biased region" description="Polar residues" evidence="1">
    <location>
        <begin position="126"/>
        <end position="140"/>
    </location>
</feature>
<dbReference type="Proteomes" id="UP001214628">
    <property type="component" value="Chromosome 4"/>
</dbReference>
<feature type="compositionally biased region" description="Low complexity" evidence="1">
    <location>
        <begin position="109"/>
        <end position="125"/>
    </location>
</feature>
<feature type="compositionally biased region" description="Low complexity" evidence="1">
    <location>
        <begin position="182"/>
        <end position="192"/>
    </location>
</feature>
<evidence type="ECO:0000256" key="3">
    <source>
        <dbReference type="SAM" id="SignalP"/>
    </source>
</evidence>
<organism evidence="4 5">
    <name type="scientific">Malassezia psittaci</name>
    <dbReference type="NCBI Taxonomy" id="1821823"/>
    <lineage>
        <taxon>Eukaryota</taxon>
        <taxon>Fungi</taxon>
        <taxon>Dikarya</taxon>
        <taxon>Basidiomycota</taxon>
        <taxon>Ustilaginomycotina</taxon>
        <taxon>Malasseziomycetes</taxon>
        <taxon>Malasseziales</taxon>
        <taxon>Malasseziaceae</taxon>
        <taxon>Malassezia</taxon>
    </lineage>
</organism>
<feature type="compositionally biased region" description="Polar residues" evidence="1">
    <location>
        <begin position="20"/>
        <end position="38"/>
    </location>
</feature>
<feature type="compositionally biased region" description="Low complexity" evidence="1">
    <location>
        <begin position="145"/>
        <end position="175"/>
    </location>
</feature>
<dbReference type="AlphaFoldDB" id="A0AAF0F6X3"/>
<feature type="region of interest" description="Disordered" evidence="1">
    <location>
        <begin position="20"/>
        <end position="56"/>
    </location>
</feature>
<feature type="region of interest" description="Disordered" evidence="1">
    <location>
        <begin position="94"/>
        <end position="261"/>
    </location>
</feature>
<accession>A0AAF0F6X3</accession>
<evidence type="ECO:0000313" key="5">
    <source>
        <dbReference type="Proteomes" id="UP001214628"/>
    </source>
</evidence>
<protein>
    <submittedName>
        <fullName evidence="4">Uncharacterized protein</fullName>
    </submittedName>
</protein>
<keyword evidence="2" id="KW-0472">Membrane</keyword>
<keyword evidence="3" id="KW-0732">Signal</keyword>
<feature type="region of interest" description="Disordered" evidence="1">
    <location>
        <begin position="312"/>
        <end position="348"/>
    </location>
</feature>
<proteinExistence type="predicted"/>
<feature type="signal peptide" evidence="3">
    <location>
        <begin position="1"/>
        <end position="21"/>
    </location>
</feature>
<gene>
    <name evidence="4" type="ORF">MPSI1_002952</name>
</gene>